<reference evidence="4" key="2">
    <citation type="submission" date="2020-09" db="EMBL/GenBank/DDBJ databases">
        <authorList>
            <person name="Sun Q."/>
            <person name="Zhou Y."/>
        </authorList>
    </citation>
    <scope>NUCLEOTIDE SEQUENCE</scope>
    <source>
        <strain evidence="4">CGMCC 1.10998</strain>
    </source>
</reference>
<dbReference type="NCBIfam" id="TIGR01490">
    <property type="entry name" value="HAD-SF-IB-hyp1"/>
    <property type="match status" value="1"/>
</dbReference>
<sequence length="225" mass="24895">MNNIALFDLDHTLIPIDSDYEWGQFLSRIGAVDAAAFEKRNAAFFAQYQAGTLDPVEYLEFALGTLAQFPRKQLDAWHEQFMQEVIQPALLPAALDLVKRHQDHGDLMAIITATNRFVTAPIARALGVDNLIAAEPELTTDGNLTGKLLGIPTSGEGKVIHLHQWLDQQGKKLEDFTCSHFYSDSQNDIPLLSVVTHPVATNPNAKLLAHATQQGWPILTLFNAQ</sequence>
<evidence type="ECO:0000256" key="2">
    <source>
        <dbReference type="ARBA" id="ARBA00022801"/>
    </source>
</evidence>
<keyword evidence="3" id="KW-0460">Magnesium</keyword>
<dbReference type="Pfam" id="PF12710">
    <property type="entry name" value="HAD"/>
    <property type="match status" value="1"/>
</dbReference>
<organism evidence="4 5">
    <name type="scientific">Undibacterium terreum</name>
    <dbReference type="NCBI Taxonomy" id="1224302"/>
    <lineage>
        <taxon>Bacteria</taxon>
        <taxon>Pseudomonadati</taxon>
        <taxon>Pseudomonadota</taxon>
        <taxon>Betaproteobacteria</taxon>
        <taxon>Burkholderiales</taxon>
        <taxon>Oxalobacteraceae</taxon>
        <taxon>Undibacterium</taxon>
    </lineage>
</organism>
<dbReference type="PANTHER" id="PTHR43344">
    <property type="entry name" value="PHOSPHOSERINE PHOSPHATASE"/>
    <property type="match status" value="1"/>
</dbReference>
<dbReference type="NCBIfam" id="TIGR01488">
    <property type="entry name" value="HAD-SF-IB"/>
    <property type="match status" value="1"/>
</dbReference>
<evidence type="ECO:0000256" key="1">
    <source>
        <dbReference type="ARBA" id="ARBA00022723"/>
    </source>
</evidence>
<dbReference type="Gene3D" id="1.20.1440.100">
    <property type="entry name" value="SG protein - dephosphorylation function"/>
    <property type="match status" value="1"/>
</dbReference>
<dbReference type="PANTHER" id="PTHR43344:SF13">
    <property type="entry name" value="PHOSPHATASE RV3661-RELATED"/>
    <property type="match status" value="1"/>
</dbReference>
<dbReference type="GO" id="GO:0016787">
    <property type="term" value="F:hydrolase activity"/>
    <property type="evidence" value="ECO:0007669"/>
    <property type="project" value="UniProtKB-KW"/>
</dbReference>
<dbReference type="RefSeq" id="WP_188567202.1">
    <property type="nucleotide sequence ID" value="NZ_BMED01000003.1"/>
</dbReference>
<comment type="caution">
    <text evidence="4">The sequence shown here is derived from an EMBL/GenBank/DDBJ whole genome shotgun (WGS) entry which is preliminary data.</text>
</comment>
<keyword evidence="1" id="KW-0479">Metal-binding</keyword>
<evidence type="ECO:0000313" key="5">
    <source>
        <dbReference type="Proteomes" id="UP000637423"/>
    </source>
</evidence>
<dbReference type="EMBL" id="BMED01000003">
    <property type="protein sequence ID" value="GGC83163.1"/>
    <property type="molecule type" value="Genomic_DNA"/>
</dbReference>
<dbReference type="InterPro" id="IPR023214">
    <property type="entry name" value="HAD_sf"/>
</dbReference>
<reference evidence="4" key="1">
    <citation type="journal article" date="2014" name="Int. J. Syst. Evol. Microbiol.">
        <title>Complete genome sequence of Corynebacterium casei LMG S-19264T (=DSM 44701T), isolated from a smear-ripened cheese.</title>
        <authorList>
            <consortium name="US DOE Joint Genome Institute (JGI-PGF)"/>
            <person name="Walter F."/>
            <person name="Albersmeier A."/>
            <person name="Kalinowski J."/>
            <person name="Ruckert C."/>
        </authorList>
    </citation>
    <scope>NUCLEOTIDE SEQUENCE</scope>
    <source>
        <strain evidence="4">CGMCC 1.10998</strain>
    </source>
</reference>
<gene>
    <name evidence="4" type="ORF">GCM10011396_33170</name>
</gene>
<dbReference type="Gene3D" id="3.40.50.1000">
    <property type="entry name" value="HAD superfamily/HAD-like"/>
    <property type="match status" value="1"/>
</dbReference>
<proteinExistence type="predicted"/>
<dbReference type="InterPro" id="IPR036412">
    <property type="entry name" value="HAD-like_sf"/>
</dbReference>
<dbReference type="CDD" id="cd02612">
    <property type="entry name" value="HAD_PGPPase"/>
    <property type="match status" value="1"/>
</dbReference>
<keyword evidence="5" id="KW-1185">Reference proteome</keyword>
<keyword evidence="2" id="KW-0378">Hydrolase</keyword>
<dbReference type="SUPFAM" id="SSF56784">
    <property type="entry name" value="HAD-like"/>
    <property type="match status" value="1"/>
</dbReference>
<evidence type="ECO:0000256" key="3">
    <source>
        <dbReference type="ARBA" id="ARBA00022842"/>
    </source>
</evidence>
<dbReference type="InterPro" id="IPR006385">
    <property type="entry name" value="HAD_hydro_SerB1"/>
</dbReference>
<dbReference type="InterPro" id="IPR050582">
    <property type="entry name" value="HAD-like_SerB"/>
</dbReference>
<dbReference type="GO" id="GO:0046872">
    <property type="term" value="F:metal ion binding"/>
    <property type="evidence" value="ECO:0007669"/>
    <property type="project" value="UniProtKB-KW"/>
</dbReference>
<dbReference type="AlphaFoldDB" id="A0A916URH4"/>
<name>A0A916URH4_9BURK</name>
<evidence type="ECO:0000313" key="4">
    <source>
        <dbReference type="EMBL" id="GGC83163.1"/>
    </source>
</evidence>
<dbReference type="Proteomes" id="UP000637423">
    <property type="component" value="Unassembled WGS sequence"/>
</dbReference>
<protein>
    <submittedName>
        <fullName evidence="4">Haloacid dehalogenase</fullName>
    </submittedName>
</protein>
<accession>A0A916URH4</accession>